<evidence type="ECO:0000313" key="2">
    <source>
        <dbReference type="EMBL" id="NPD92839.1"/>
    </source>
</evidence>
<protein>
    <recommendedName>
        <fullName evidence="4">GLPGLI family protein</fullName>
    </recommendedName>
</protein>
<gene>
    <name evidence="2" type="ORF">HPS56_10885</name>
</gene>
<keyword evidence="3" id="KW-1185">Reference proteome</keyword>
<sequence>MRLKQLLTAMFLTCLGLLQTNAQIAPFLNEEQFRASVNLVDDFIARFNGEKEKPGTDKQDKDYETNRILYLFNGKMFKSFEDSLFLEAKNFAASVAKDGIKLSYRDTTWVAKAECCGKLKGKEIGFTLYLTVEKRKGEMYKWVITKASGDAFKLKPARKATKAMLMPDDHETNFMSLNRITTERDDYITYYANKKFVVDETSVFFSLVYSGLLNIEYVADLQFVFLQVPMYKFTIKHFERETNNAGWLIDSFKKISNKEKEEYLNYIYR</sequence>
<organism evidence="2 3">
    <name type="scientific">Xylanibacter muris</name>
    <dbReference type="NCBI Taxonomy" id="2736290"/>
    <lineage>
        <taxon>Bacteria</taxon>
        <taxon>Pseudomonadati</taxon>
        <taxon>Bacteroidota</taxon>
        <taxon>Bacteroidia</taxon>
        <taxon>Bacteroidales</taxon>
        <taxon>Prevotellaceae</taxon>
        <taxon>Xylanibacter</taxon>
    </lineage>
</organism>
<dbReference type="RefSeq" id="WP_172276383.1">
    <property type="nucleotide sequence ID" value="NZ_CASGMU010000011.1"/>
</dbReference>
<feature type="signal peptide" evidence="1">
    <location>
        <begin position="1"/>
        <end position="24"/>
    </location>
</feature>
<comment type="caution">
    <text evidence="2">The sequence shown here is derived from an EMBL/GenBank/DDBJ whole genome shotgun (WGS) entry which is preliminary data.</text>
</comment>
<evidence type="ECO:0000313" key="3">
    <source>
        <dbReference type="Proteomes" id="UP000714420"/>
    </source>
</evidence>
<keyword evidence="1" id="KW-0732">Signal</keyword>
<feature type="chain" id="PRO_5045067591" description="GLPGLI family protein" evidence="1">
    <location>
        <begin position="25"/>
        <end position="269"/>
    </location>
</feature>
<dbReference type="EMBL" id="JABKKF010000011">
    <property type="protein sequence ID" value="NPD92839.1"/>
    <property type="molecule type" value="Genomic_DNA"/>
</dbReference>
<reference evidence="2 3" key="1">
    <citation type="submission" date="2020-05" db="EMBL/GenBank/DDBJ databases">
        <title>Distinct polysaccharide utilization as determinants for interspecies competition between intestinal Prevotella spp.</title>
        <authorList>
            <person name="Galvez E.J.C."/>
            <person name="Iljazovic A."/>
            <person name="Strowig T."/>
        </authorList>
    </citation>
    <scope>NUCLEOTIDE SEQUENCE [LARGE SCALE GENOMIC DNA]</scope>
    <source>
        <strain evidence="2 3">PMUR</strain>
    </source>
</reference>
<proteinExistence type="predicted"/>
<evidence type="ECO:0000256" key="1">
    <source>
        <dbReference type="SAM" id="SignalP"/>
    </source>
</evidence>
<dbReference type="Proteomes" id="UP000714420">
    <property type="component" value="Unassembled WGS sequence"/>
</dbReference>
<accession>A0ABX2ANS3</accession>
<name>A0ABX2ANS3_9BACT</name>
<evidence type="ECO:0008006" key="4">
    <source>
        <dbReference type="Google" id="ProtNLM"/>
    </source>
</evidence>